<keyword evidence="1" id="KW-0001">2Fe-2S</keyword>
<dbReference type="Gene3D" id="3.40.30.10">
    <property type="entry name" value="Glutaredoxin"/>
    <property type="match status" value="1"/>
</dbReference>
<evidence type="ECO:0000256" key="2">
    <source>
        <dbReference type="ARBA" id="ARBA00022723"/>
    </source>
</evidence>
<dbReference type="SUPFAM" id="SSF52833">
    <property type="entry name" value="Thioredoxin-like"/>
    <property type="match status" value="1"/>
</dbReference>
<evidence type="ECO:0000256" key="1">
    <source>
        <dbReference type="ARBA" id="ARBA00022714"/>
    </source>
</evidence>
<dbReference type="PANTHER" id="PTHR10293">
    <property type="entry name" value="GLUTAREDOXIN FAMILY MEMBER"/>
    <property type="match status" value="1"/>
</dbReference>
<accession>A0AAD9PNX9</accession>
<dbReference type="Pfam" id="PF00462">
    <property type="entry name" value="Glutaredoxin"/>
    <property type="match status" value="1"/>
</dbReference>
<comment type="caution">
    <text evidence="7">The sequence shown here is derived from an EMBL/GenBank/DDBJ whole genome shotgun (WGS) entry which is preliminary data.</text>
</comment>
<dbReference type="InterPro" id="IPR002109">
    <property type="entry name" value="Glutaredoxin"/>
</dbReference>
<protein>
    <submittedName>
        <fullName evidence="7">Bifunctional Glutaredoxin</fullName>
    </submittedName>
</protein>
<reference evidence="7" key="1">
    <citation type="journal article" date="2023" name="Nat. Microbiol.">
        <title>Babesia duncani multi-omics identifies virulence factors and drug targets.</title>
        <authorList>
            <person name="Singh P."/>
            <person name="Lonardi S."/>
            <person name="Liang Q."/>
            <person name="Vydyam P."/>
            <person name="Khabirova E."/>
            <person name="Fang T."/>
            <person name="Gihaz S."/>
            <person name="Thekkiniath J."/>
            <person name="Munshi M."/>
            <person name="Abel S."/>
            <person name="Ciampossin L."/>
            <person name="Batugedara G."/>
            <person name="Gupta M."/>
            <person name="Lu X.M."/>
            <person name="Lenz T."/>
            <person name="Chakravarty S."/>
            <person name="Cornillot E."/>
            <person name="Hu Y."/>
            <person name="Ma W."/>
            <person name="Gonzalez L.M."/>
            <person name="Sanchez S."/>
            <person name="Estrada K."/>
            <person name="Sanchez-Flores A."/>
            <person name="Montero E."/>
            <person name="Harb O.S."/>
            <person name="Le Roch K.G."/>
            <person name="Mamoun C.B."/>
        </authorList>
    </citation>
    <scope>NUCLEOTIDE SEQUENCE</scope>
    <source>
        <strain evidence="7">WA1</strain>
    </source>
</reference>
<dbReference type="InterPro" id="IPR033658">
    <property type="entry name" value="GRX_PICOT-like"/>
</dbReference>
<keyword evidence="2" id="KW-0479">Metal-binding</keyword>
<evidence type="ECO:0000256" key="4">
    <source>
        <dbReference type="ARBA" id="ARBA00023014"/>
    </source>
</evidence>
<evidence type="ECO:0000256" key="3">
    <source>
        <dbReference type="ARBA" id="ARBA00023004"/>
    </source>
</evidence>
<keyword evidence="3" id="KW-0408">Iron</keyword>
<dbReference type="InterPro" id="IPR036249">
    <property type="entry name" value="Thioredoxin-like_sf"/>
</dbReference>
<dbReference type="GO" id="GO:0046872">
    <property type="term" value="F:metal ion binding"/>
    <property type="evidence" value="ECO:0007669"/>
    <property type="project" value="UniProtKB-KW"/>
</dbReference>
<name>A0AAD9PNX9_9APIC</name>
<evidence type="ECO:0000259" key="6">
    <source>
        <dbReference type="Pfam" id="PF00462"/>
    </source>
</evidence>
<gene>
    <name evidence="7" type="ORF">BdWA1_001056</name>
</gene>
<dbReference type="RefSeq" id="XP_067804893.1">
    <property type="nucleotide sequence ID" value="XM_067946102.1"/>
</dbReference>
<keyword evidence="5" id="KW-0676">Redox-active center</keyword>
<evidence type="ECO:0000256" key="5">
    <source>
        <dbReference type="ARBA" id="ARBA00023284"/>
    </source>
</evidence>
<dbReference type="GeneID" id="94335354"/>
<dbReference type="KEGG" id="bdw:94335354"/>
<dbReference type="EMBL" id="JALLKP010000001">
    <property type="protein sequence ID" value="KAK2198051.1"/>
    <property type="molecule type" value="Genomic_DNA"/>
</dbReference>
<dbReference type="PANTHER" id="PTHR10293:SF16">
    <property type="entry name" value="GLUTAREDOXIN-RELATED PROTEIN 5, MITOCHONDRIAL"/>
    <property type="match status" value="1"/>
</dbReference>
<keyword evidence="4" id="KW-0411">Iron-sulfur</keyword>
<dbReference type="PROSITE" id="PS51354">
    <property type="entry name" value="GLUTAREDOXIN_2"/>
    <property type="match status" value="1"/>
</dbReference>
<dbReference type="AlphaFoldDB" id="A0AAD9PNX9"/>
<evidence type="ECO:0000313" key="8">
    <source>
        <dbReference type="Proteomes" id="UP001214638"/>
    </source>
</evidence>
<dbReference type="GO" id="GO:0051537">
    <property type="term" value="F:2 iron, 2 sulfur cluster binding"/>
    <property type="evidence" value="ECO:0007669"/>
    <property type="project" value="UniProtKB-KW"/>
</dbReference>
<proteinExistence type="predicted"/>
<dbReference type="InterPro" id="IPR004480">
    <property type="entry name" value="Monothiol_GRX-rel"/>
</dbReference>
<organism evidence="7 8">
    <name type="scientific">Babesia duncani</name>
    <dbReference type="NCBI Taxonomy" id="323732"/>
    <lineage>
        <taxon>Eukaryota</taxon>
        <taxon>Sar</taxon>
        <taxon>Alveolata</taxon>
        <taxon>Apicomplexa</taxon>
        <taxon>Aconoidasida</taxon>
        <taxon>Piroplasmida</taxon>
        <taxon>Babesiidae</taxon>
        <taxon>Babesia</taxon>
    </lineage>
</organism>
<evidence type="ECO:0000313" key="7">
    <source>
        <dbReference type="EMBL" id="KAK2198051.1"/>
    </source>
</evidence>
<keyword evidence="8" id="KW-1185">Reference proteome</keyword>
<dbReference type="CDD" id="cd03028">
    <property type="entry name" value="GRX_PICOT_like"/>
    <property type="match status" value="1"/>
</dbReference>
<dbReference type="GO" id="GO:0005739">
    <property type="term" value="C:mitochondrion"/>
    <property type="evidence" value="ECO:0007669"/>
    <property type="project" value="UniProtKB-ARBA"/>
</dbReference>
<dbReference type="Proteomes" id="UP001214638">
    <property type="component" value="Unassembled WGS sequence"/>
</dbReference>
<feature type="domain" description="Glutaredoxin" evidence="6">
    <location>
        <begin position="85"/>
        <end position="139"/>
    </location>
</feature>
<sequence length="166" mass="18240">MALIRHLSQFRGKFFTNVALGVTSSYISCLAGFGPIVNFSGSTCGLGVRGFTSESSVDEDVKQKLKGLIESERILLLLKGSPEDPQCKFSGKMVDILDTYRLNDYAYIDVLSHASLRKCAKELSQWPTFPQLFVRGKLIGGCDIVEELHTTGELGKVLGDESRDSK</sequence>